<dbReference type="Gene3D" id="1.20.272.10">
    <property type="match status" value="1"/>
</dbReference>
<evidence type="ECO:0000256" key="1">
    <source>
        <dbReference type="ARBA" id="ARBA00012417"/>
    </source>
</evidence>
<dbReference type="CDD" id="cd18138">
    <property type="entry name" value="HLD_clamp_pol_III_delta"/>
    <property type="match status" value="1"/>
</dbReference>
<evidence type="ECO:0000256" key="8">
    <source>
        <dbReference type="ARBA" id="ARBA00049244"/>
    </source>
</evidence>
<dbReference type="InterPro" id="IPR005790">
    <property type="entry name" value="DNA_polIII_delta"/>
</dbReference>
<dbReference type="InterPro" id="IPR032780">
    <property type="entry name" value="DNA_pol3_delt_C"/>
</dbReference>
<dbReference type="InterPro" id="IPR008921">
    <property type="entry name" value="DNA_pol3_clamp-load_cplx_C"/>
</dbReference>
<dbReference type="EMBL" id="BSST01000001">
    <property type="protein sequence ID" value="GLX77520.1"/>
    <property type="molecule type" value="Genomic_DNA"/>
</dbReference>
<evidence type="ECO:0000256" key="7">
    <source>
        <dbReference type="ARBA" id="ARBA00034754"/>
    </source>
</evidence>
<keyword evidence="5" id="KW-0235">DNA replication</keyword>
<comment type="catalytic activity">
    <reaction evidence="8">
        <text>DNA(n) + a 2'-deoxyribonucleoside 5'-triphosphate = DNA(n+1) + diphosphate</text>
        <dbReference type="Rhea" id="RHEA:22508"/>
        <dbReference type="Rhea" id="RHEA-COMP:17339"/>
        <dbReference type="Rhea" id="RHEA-COMP:17340"/>
        <dbReference type="ChEBI" id="CHEBI:33019"/>
        <dbReference type="ChEBI" id="CHEBI:61560"/>
        <dbReference type="ChEBI" id="CHEBI:173112"/>
        <dbReference type="EC" id="2.7.7.7"/>
    </reaction>
</comment>
<dbReference type="Pfam" id="PF14840">
    <property type="entry name" value="DNA_pol3_delt_C"/>
    <property type="match status" value="1"/>
</dbReference>
<evidence type="ECO:0000313" key="12">
    <source>
        <dbReference type="EMBL" id="GLX77520.1"/>
    </source>
</evidence>
<dbReference type="NCBIfam" id="TIGR01128">
    <property type="entry name" value="holA"/>
    <property type="match status" value="1"/>
</dbReference>
<dbReference type="Pfam" id="PF06144">
    <property type="entry name" value="DNA_pol3_delta"/>
    <property type="match status" value="1"/>
</dbReference>
<dbReference type="Proteomes" id="UP001157186">
    <property type="component" value="Unassembled WGS sequence"/>
</dbReference>
<dbReference type="Gene3D" id="1.10.8.60">
    <property type="match status" value="1"/>
</dbReference>
<sequence length="347" mass="39875">MRIYHNQLTSTLNQGVKPVWLIFGDEPWQKNNSLFAIKEHAQQQGYSEHIRLTFDDKFDWSLLQQEYQAMSLFSSQRIIELELTSNKIGDKGAKLLTDLSQQLHQDIVLLIHGGKLDAGTQKRKWFSLLANQGCFLPLYDIEGKQLHQWVQRQARHYQLNLLPDVVLQLTELFEGNLNALDQELQKLAILFGQQLITSEDAEQLLIKQAKFNPFQLIDALLTGKINKAISMLDQLQQDGTAIGQLIWFVHKEIKQLAMMQEALTQGENFNQLCNEYRIWDKRKPLYQHALKTITAKNIAQAQSRLAEVDLLAKSASDFNPFVLLADVIISLYHGDELSALPLDYEYA</sequence>
<evidence type="ECO:0000256" key="3">
    <source>
        <dbReference type="ARBA" id="ARBA00022679"/>
    </source>
</evidence>
<dbReference type="SUPFAM" id="SSF48019">
    <property type="entry name" value="post-AAA+ oligomerization domain-like"/>
    <property type="match status" value="1"/>
</dbReference>
<evidence type="ECO:0000256" key="5">
    <source>
        <dbReference type="ARBA" id="ARBA00022705"/>
    </source>
</evidence>
<feature type="domain" description="DNA polymerase III delta N-terminal" evidence="10">
    <location>
        <begin position="21"/>
        <end position="136"/>
    </location>
</feature>
<evidence type="ECO:0000256" key="9">
    <source>
        <dbReference type="NCBIfam" id="TIGR01128"/>
    </source>
</evidence>
<evidence type="ECO:0000256" key="6">
    <source>
        <dbReference type="ARBA" id="ARBA00022932"/>
    </source>
</evidence>
<gene>
    <name evidence="12" type="primary">holA</name>
    <name evidence="12" type="ORF">tinsulaeT_08600</name>
</gene>
<dbReference type="InterPro" id="IPR027417">
    <property type="entry name" value="P-loop_NTPase"/>
</dbReference>
<dbReference type="Gene3D" id="3.40.50.300">
    <property type="entry name" value="P-loop containing nucleotide triphosphate hydrolases"/>
    <property type="match status" value="1"/>
</dbReference>
<organism evidence="12 13">
    <name type="scientific">Thalassotalea insulae</name>
    <dbReference type="NCBI Taxonomy" id="2056778"/>
    <lineage>
        <taxon>Bacteria</taxon>
        <taxon>Pseudomonadati</taxon>
        <taxon>Pseudomonadota</taxon>
        <taxon>Gammaproteobacteria</taxon>
        <taxon>Alteromonadales</taxon>
        <taxon>Colwelliaceae</taxon>
        <taxon>Thalassotalea</taxon>
    </lineage>
</organism>
<dbReference type="InterPro" id="IPR010372">
    <property type="entry name" value="DNA_pol3_delta_N"/>
</dbReference>
<evidence type="ECO:0000256" key="2">
    <source>
        <dbReference type="ARBA" id="ARBA00017703"/>
    </source>
</evidence>
<comment type="similarity">
    <text evidence="7">Belongs to the DNA polymerase HolA subunit family.</text>
</comment>
<comment type="caution">
    <text evidence="12">The sequence shown here is derived from an EMBL/GenBank/DDBJ whole genome shotgun (WGS) entry which is preliminary data.</text>
</comment>
<evidence type="ECO:0000259" key="11">
    <source>
        <dbReference type="Pfam" id="PF14840"/>
    </source>
</evidence>
<dbReference type="RefSeq" id="WP_284243380.1">
    <property type="nucleotide sequence ID" value="NZ_BSST01000001.1"/>
</dbReference>
<keyword evidence="3" id="KW-0808">Transferase</keyword>
<dbReference type="EC" id="2.7.7.7" evidence="1 9"/>
<dbReference type="SUPFAM" id="SSF52540">
    <property type="entry name" value="P-loop containing nucleoside triphosphate hydrolases"/>
    <property type="match status" value="1"/>
</dbReference>
<evidence type="ECO:0000259" key="10">
    <source>
        <dbReference type="Pfam" id="PF06144"/>
    </source>
</evidence>
<feature type="domain" description="DNA polymerase III subunit delta C-terminal" evidence="11">
    <location>
        <begin position="213"/>
        <end position="313"/>
    </location>
</feature>
<dbReference type="PANTHER" id="PTHR34388">
    <property type="entry name" value="DNA POLYMERASE III SUBUNIT DELTA"/>
    <property type="match status" value="1"/>
</dbReference>
<evidence type="ECO:0000256" key="4">
    <source>
        <dbReference type="ARBA" id="ARBA00022695"/>
    </source>
</evidence>
<evidence type="ECO:0000313" key="13">
    <source>
        <dbReference type="Proteomes" id="UP001157186"/>
    </source>
</evidence>
<name>A0ABQ6GNE9_9GAMM</name>
<proteinExistence type="inferred from homology"/>
<protein>
    <recommendedName>
        <fullName evidence="2 9">DNA polymerase III subunit delta</fullName>
        <ecNumber evidence="1 9">2.7.7.7</ecNumber>
    </recommendedName>
</protein>
<accession>A0ABQ6GNE9</accession>
<dbReference type="PANTHER" id="PTHR34388:SF1">
    <property type="entry name" value="DNA POLYMERASE III SUBUNIT DELTA"/>
    <property type="match status" value="1"/>
</dbReference>
<keyword evidence="4" id="KW-0548">Nucleotidyltransferase</keyword>
<keyword evidence="6" id="KW-0239">DNA-directed DNA polymerase</keyword>
<keyword evidence="13" id="KW-1185">Reference proteome</keyword>
<reference evidence="12 13" key="1">
    <citation type="submission" date="2023-03" db="EMBL/GenBank/DDBJ databases">
        <title>Draft genome sequence of Thalassotalea insulae KCTC 62186T.</title>
        <authorList>
            <person name="Sawabe T."/>
        </authorList>
    </citation>
    <scope>NUCLEOTIDE SEQUENCE [LARGE SCALE GENOMIC DNA]</scope>
    <source>
        <strain evidence="12 13">KCTC 62186</strain>
    </source>
</reference>